<dbReference type="EMBL" id="BOPD01000027">
    <property type="protein sequence ID" value="GIJ35160.1"/>
    <property type="molecule type" value="Genomic_DNA"/>
</dbReference>
<keyword evidence="1" id="KW-0472">Membrane</keyword>
<evidence type="ECO:0000256" key="1">
    <source>
        <dbReference type="SAM" id="Phobius"/>
    </source>
</evidence>
<evidence type="ECO:0000313" key="3">
    <source>
        <dbReference type="EMBL" id="GIJ35160.1"/>
    </source>
</evidence>
<sequence>MAYDTIAQQWRVPLGLPFLKLAAAASVLALGILLAAGDPLRPVLGGLAAAVLTGWGLRDLVAPVRLAVDPTGITVPAGLLSRRHLAWSMVETIQVHRRSGRGLAGPTLEIDTGDSLHLFSRLDLGADPAEVADALRTARAGSPGGPG</sequence>
<gene>
    <name evidence="3" type="ORF">Vse01_43080</name>
</gene>
<feature type="domain" description="Low molecular weight protein antigen 6 PH" evidence="2">
    <location>
        <begin position="64"/>
        <end position="139"/>
    </location>
</feature>
<evidence type="ECO:0000313" key="4">
    <source>
        <dbReference type="Proteomes" id="UP000607311"/>
    </source>
</evidence>
<feature type="transmembrane region" description="Helical" evidence="1">
    <location>
        <begin position="12"/>
        <end position="34"/>
    </location>
</feature>
<keyword evidence="4" id="KW-1185">Reference proteome</keyword>
<evidence type="ECO:0000259" key="2">
    <source>
        <dbReference type="Pfam" id="PF10756"/>
    </source>
</evidence>
<keyword evidence="1" id="KW-0812">Transmembrane</keyword>
<proteinExistence type="predicted"/>
<dbReference type="AlphaFoldDB" id="A0A9W5UXB5"/>
<comment type="caution">
    <text evidence="3">The sequence shown here is derived from an EMBL/GenBank/DDBJ whole genome shotgun (WGS) entry which is preliminary data.</text>
</comment>
<keyword evidence="1" id="KW-1133">Transmembrane helix</keyword>
<dbReference type="Proteomes" id="UP000607311">
    <property type="component" value="Unassembled WGS sequence"/>
</dbReference>
<reference evidence="3" key="1">
    <citation type="submission" date="2021-01" db="EMBL/GenBank/DDBJ databases">
        <title>Whole genome shotgun sequence of Verrucosispora sediminis NBRC 107745.</title>
        <authorList>
            <person name="Komaki H."/>
            <person name="Tamura T."/>
        </authorList>
    </citation>
    <scope>NUCLEOTIDE SEQUENCE</scope>
    <source>
        <strain evidence="3">NBRC 107745</strain>
    </source>
</reference>
<dbReference type="InterPro" id="IPR019692">
    <property type="entry name" value="CFP-6_PH"/>
</dbReference>
<organism evidence="3 4">
    <name type="scientific">Micromonospora sediminimaris</name>
    <dbReference type="NCBI Taxonomy" id="547162"/>
    <lineage>
        <taxon>Bacteria</taxon>
        <taxon>Bacillati</taxon>
        <taxon>Actinomycetota</taxon>
        <taxon>Actinomycetes</taxon>
        <taxon>Micromonosporales</taxon>
        <taxon>Micromonosporaceae</taxon>
        <taxon>Micromonospora</taxon>
    </lineage>
</organism>
<dbReference type="Pfam" id="PF10756">
    <property type="entry name" value="bPH_6"/>
    <property type="match status" value="1"/>
</dbReference>
<accession>A0A9W5UXB5</accession>
<name>A0A9W5UXB5_9ACTN</name>
<protein>
    <recommendedName>
        <fullName evidence="2">Low molecular weight protein antigen 6 PH domain-containing protein</fullName>
    </recommendedName>
</protein>
<dbReference type="RefSeq" id="WP_232511459.1">
    <property type="nucleotide sequence ID" value="NZ_BOPD01000027.1"/>
</dbReference>